<gene>
    <name evidence="3" type="ORF">CDO52_26070</name>
</gene>
<name>A0A223SCJ6_9ACTN</name>
<dbReference type="OrthoDB" id="4678170at2"/>
<keyword evidence="3" id="KW-0489">Methyltransferase</keyword>
<dbReference type="AlphaFoldDB" id="A0A223SCJ6"/>
<keyword evidence="4" id="KW-1185">Reference proteome</keyword>
<dbReference type="EMBL" id="CP022753">
    <property type="protein sequence ID" value="ASU85806.1"/>
    <property type="molecule type" value="Genomic_DNA"/>
</dbReference>
<proteinExistence type="predicted"/>
<keyword evidence="3" id="KW-0808">Transferase</keyword>
<organism evidence="3 4">
    <name type="scientific">Nocardiopsis gilva YIM 90087</name>
    <dbReference type="NCBI Taxonomy" id="1235441"/>
    <lineage>
        <taxon>Bacteria</taxon>
        <taxon>Bacillati</taxon>
        <taxon>Actinomycetota</taxon>
        <taxon>Actinomycetes</taxon>
        <taxon>Streptosporangiales</taxon>
        <taxon>Nocardiopsidaceae</taxon>
        <taxon>Nocardiopsis</taxon>
    </lineage>
</organism>
<protein>
    <submittedName>
        <fullName evidence="3">Methyltransferase</fullName>
    </submittedName>
</protein>
<feature type="region of interest" description="Disordered" evidence="1">
    <location>
        <begin position="311"/>
        <end position="332"/>
    </location>
</feature>
<dbReference type="InterPro" id="IPR023809">
    <property type="entry name" value="Thiopep_bacteriocin_synth_dom"/>
</dbReference>
<reference evidence="3 4" key="1">
    <citation type="submission" date="2017-08" db="EMBL/GenBank/DDBJ databases">
        <title>The complete genome sequence of Nocardiopsis gilva YIM 90087.</title>
        <authorList>
            <person name="Yin M."/>
            <person name="Tang S."/>
        </authorList>
    </citation>
    <scope>NUCLEOTIDE SEQUENCE [LARGE SCALE GENOMIC DNA]</scope>
    <source>
        <strain evidence="3 4">YIM 90087</strain>
    </source>
</reference>
<evidence type="ECO:0000313" key="4">
    <source>
        <dbReference type="Proteomes" id="UP000215005"/>
    </source>
</evidence>
<evidence type="ECO:0000256" key="1">
    <source>
        <dbReference type="SAM" id="MobiDB-lite"/>
    </source>
</evidence>
<accession>A0A223SCJ6</accession>
<evidence type="ECO:0000313" key="3">
    <source>
        <dbReference type="EMBL" id="ASU85806.1"/>
    </source>
</evidence>
<dbReference type="GO" id="GO:0032259">
    <property type="term" value="P:methylation"/>
    <property type="evidence" value="ECO:0007669"/>
    <property type="project" value="UniProtKB-KW"/>
</dbReference>
<dbReference type="RefSeq" id="WP_017618479.1">
    <property type="nucleotide sequence ID" value="NZ_ANBG01000167.1"/>
</dbReference>
<dbReference type="GO" id="GO:0008168">
    <property type="term" value="F:methyltransferase activity"/>
    <property type="evidence" value="ECO:0007669"/>
    <property type="project" value="UniProtKB-KW"/>
</dbReference>
<dbReference type="KEGG" id="ngv:CDO52_26070"/>
<dbReference type="NCBIfam" id="TIGR03891">
    <property type="entry name" value="thiopep_ocin"/>
    <property type="match status" value="1"/>
</dbReference>
<dbReference type="Proteomes" id="UP000215005">
    <property type="component" value="Chromosome"/>
</dbReference>
<dbReference type="Pfam" id="PF14028">
    <property type="entry name" value="Lant_dehydr_C"/>
    <property type="match status" value="1"/>
</dbReference>
<feature type="domain" description="Thiopeptide-type bacteriocin biosynthesis" evidence="2">
    <location>
        <begin position="51"/>
        <end position="303"/>
    </location>
</feature>
<evidence type="ECO:0000259" key="2">
    <source>
        <dbReference type="Pfam" id="PF14028"/>
    </source>
</evidence>
<sequence length="332" mass="37137">MERAVLQVLGGNPLPDVAAHLRMDPTELDTAVGVFRCGGRDALCQRASARWWQVYVEFTEWETAESYAVDHLAPLLRRWEAEQDITGWWFIRKYPCWRLRLRPRGPQSPARIRAALDDLVNAGRIRRWWTGIYEPETAAFGGHVGIAIAHNLFHADSRAVLDLSTRDHTTIGRRELSILLCTALMRGAGLEWYEQGDVWDRVRHERPTPPDVTPERLRPMVNALQTLLLADTAPDGLMFGPDGPLKFAATWATASDQAGRDLRAAVRNGTLERGLRRILSYLVIFHWNRLGLSGRDQSALSWAARTAILDAPTPNHDGPGGNLPQAPPEAVG</sequence>